<dbReference type="AlphaFoldDB" id="A0A2G5EYV6"/>
<reference evidence="1 2" key="1">
    <citation type="submission" date="2017-09" db="EMBL/GenBank/DDBJ databases">
        <title>WGS assembly of Aquilegia coerulea Goldsmith.</title>
        <authorList>
            <person name="Hodges S."/>
            <person name="Kramer E."/>
            <person name="Nordborg M."/>
            <person name="Tomkins J."/>
            <person name="Borevitz J."/>
            <person name="Derieg N."/>
            <person name="Yan J."/>
            <person name="Mihaltcheva S."/>
            <person name="Hayes R.D."/>
            <person name="Rokhsar D."/>
        </authorList>
    </citation>
    <scope>NUCLEOTIDE SEQUENCE [LARGE SCALE GENOMIC DNA]</scope>
    <source>
        <strain evidence="2">cv. Goldsmith</strain>
    </source>
</reference>
<accession>A0A2G5EYV6</accession>
<dbReference type="Proteomes" id="UP000230069">
    <property type="component" value="Unassembled WGS sequence"/>
</dbReference>
<organism evidence="1 2">
    <name type="scientific">Aquilegia coerulea</name>
    <name type="common">Rocky mountain columbine</name>
    <dbReference type="NCBI Taxonomy" id="218851"/>
    <lineage>
        <taxon>Eukaryota</taxon>
        <taxon>Viridiplantae</taxon>
        <taxon>Streptophyta</taxon>
        <taxon>Embryophyta</taxon>
        <taxon>Tracheophyta</taxon>
        <taxon>Spermatophyta</taxon>
        <taxon>Magnoliopsida</taxon>
        <taxon>Ranunculales</taxon>
        <taxon>Ranunculaceae</taxon>
        <taxon>Thalictroideae</taxon>
        <taxon>Aquilegia</taxon>
    </lineage>
</organism>
<dbReference type="InParanoid" id="A0A2G5EYV6"/>
<gene>
    <name evidence="1" type="ORF">AQUCO_00300435v1</name>
</gene>
<sequence>MQTATKFSVELQVITLSALLENHPQLVVIEMIIEISKYLIKSVSETWNVRDIQMLLNQVCMADGSK</sequence>
<evidence type="ECO:0000313" key="1">
    <source>
        <dbReference type="EMBL" id="PIA60906.1"/>
    </source>
</evidence>
<proteinExistence type="predicted"/>
<evidence type="ECO:0000313" key="2">
    <source>
        <dbReference type="Proteomes" id="UP000230069"/>
    </source>
</evidence>
<keyword evidence="2" id="KW-1185">Reference proteome</keyword>
<dbReference type="EMBL" id="KZ305020">
    <property type="protein sequence ID" value="PIA60906.1"/>
    <property type="molecule type" value="Genomic_DNA"/>
</dbReference>
<protein>
    <submittedName>
        <fullName evidence="1">Uncharacterized protein</fullName>
    </submittedName>
</protein>
<name>A0A2G5EYV6_AQUCA</name>